<feature type="compositionally biased region" description="Basic and acidic residues" evidence="1">
    <location>
        <begin position="331"/>
        <end position="342"/>
    </location>
</feature>
<evidence type="ECO:0000256" key="1">
    <source>
        <dbReference type="SAM" id="MobiDB-lite"/>
    </source>
</evidence>
<dbReference type="EMBL" id="JAAGMS010000001">
    <property type="protein sequence ID" value="NEB96483.1"/>
    <property type="molecule type" value="Genomic_DNA"/>
</dbReference>
<dbReference type="InterPro" id="IPR019060">
    <property type="entry name" value="DUF2382"/>
</dbReference>
<feature type="region of interest" description="Disordered" evidence="1">
    <location>
        <begin position="134"/>
        <end position="217"/>
    </location>
</feature>
<dbReference type="Pfam" id="PF09557">
    <property type="entry name" value="DUF2382"/>
    <property type="match status" value="1"/>
</dbReference>
<dbReference type="AlphaFoldDB" id="A0A7K3R2T1"/>
<dbReference type="GO" id="GO:0019684">
    <property type="term" value="P:photosynthesis, light reaction"/>
    <property type="evidence" value="ECO:0007669"/>
    <property type="project" value="InterPro"/>
</dbReference>
<dbReference type="Proteomes" id="UP000470951">
    <property type="component" value="Unassembled WGS sequence"/>
</dbReference>
<feature type="region of interest" description="Disordered" evidence="1">
    <location>
        <begin position="105"/>
        <end position="124"/>
    </location>
</feature>
<feature type="region of interest" description="Disordered" evidence="1">
    <location>
        <begin position="1"/>
        <end position="24"/>
    </location>
</feature>
<dbReference type="SUPFAM" id="SSF50346">
    <property type="entry name" value="PRC-barrel domain"/>
    <property type="match status" value="1"/>
</dbReference>
<evidence type="ECO:0000259" key="3">
    <source>
        <dbReference type="Pfam" id="PF09557"/>
    </source>
</evidence>
<dbReference type="Pfam" id="PF05239">
    <property type="entry name" value="PRC"/>
    <property type="match status" value="1"/>
</dbReference>
<feature type="compositionally biased region" description="Gly residues" evidence="1">
    <location>
        <begin position="168"/>
        <end position="185"/>
    </location>
</feature>
<protein>
    <submittedName>
        <fullName evidence="4">PRC and DUF2382 domain-containing protein</fullName>
    </submittedName>
</protein>
<dbReference type="RefSeq" id="WP_164268800.1">
    <property type="nucleotide sequence ID" value="NZ_JAAGMS010000001.1"/>
</dbReference>
<dbReference type="InterPro" id="IPR052967">
    <property type="entry name" value="Stress_Response_Assoc"/>
</dbReference>
<dbReference type="Gene3D" id="3.90.50.10">
    <property type="entry name" value="Photosynthetic Reaction Center, subunit H, domain 2"/>
    <property type="match status" value="1"/>
</dbReference>
<feature type="region of interest" description="Disordered" evidence="1">
    <location>
        <begin position="331"/>
        <end position="351"/>
    </location>
</feature>
<gene>
    <name evidence="4" type="ORF">G3I58_00410</name>
</gene>
<organism evidence="4 5">
    <name type="scientific">Streptomyces anulatus</name>
    <name type="common">Streptomyces chrysomallus</name>
    <dbReference type="NCBI Taxonomy" id="1892"/>
    <lineage>
        <taxon>Bacteria</taxon>
        <taxon>Bacillati</taxon>
        <taxon>Actinomycetota</taxon>
        <taxon>Actinomycetes</taxon>
        <taxon>Kitasatosporales</taxon>
        <taxon>Streptomycetaceae</taxon>
        <taxon>Streptomyces</taxon>
    </lineage>
</organism>
<dbReference type="GO" id="GO:0030077">
    <property type="term" value="C:plasma membrane light-harvesting complex"/>
    <property type="evidence" value="ECO:0007669"/>
    <property type="project" value="InterPro"/>
</dbReference>
<evidence type="ECO:0000313" key="4">
    <source>
        <dbReference type="EMBL" id="NEB96483.1"/>
    </source>
</evidence>
<name>A0A7K3R2T1_STRAQ</name>
<reference evidence="4 5" key="1">
    <citation type="submission" date="2020-01" db="EMBL/GenBank/DDBJ databases">
        <title>Insect and environment-associated Actinomycetes.</title>
        <authorList>
            <person name="Currrie C."/>
            <person name="Chevrette M."/>
            <person name="Carlson C."/>
            <person name="Stubbendieck R."/>
            <person name="Wendt-Pienkowski E."/>
        </authorList>
    </citation>
    <scope>NUCLEOTIDE SEQUENCE [LARGE SCALE GENOMIC DNA]</scope>
    <source>
        <strain evidence="4 5">SID7903</strain>
    </source>
</reference>
<evidence type="ECO:0000259" key="2">
    <source>
        <dbReference type="Pfam" id="PF05239"/>
    </source>
</evidence>
<proteinExistence type="predicted"/>
<feature type="domain" description="DUF2382" evidence="3">
    <location>
        <begin position="219"/>
        <end position="328"/>
    </location>
</feature>
<dbReference type="InterPro" id="IPR014747">
    <property type="entry name" value="Bac_photo_RC_H_C"/>
</dbReference>
<evidence type="ECO:0000313" key="5">
    <source>
        <dbReference type="Proteomes" id="UP000470951"/>
    </source>
</evidence>
<dbReference type="PANTHER" id="PTHR38463:SF1">
    <property type="entry name" value="STRESS RESPONSE PROTEIN YSNF"/>
    <property type="match status" value="1"/>
</dbReference>
<comment type="caution">
    <text evidence="4">The sequence shown here is derived from an EMBL/GenBank/DDBJ whole genome shotgun (WGS) entry which is preliminary data.</text>
</comment>
<feature type="domain" description="PRC-barrel" evidence="2">
    <location>
        <begin position="12"/>
        <end position="72"/>
    </location>
</feature>
<dbReference type="InterPro" id="IPR027275">
    <property type="entry name" value="PRC-brl_dom"/>
</dbReference>
<sequence length="351" mass="36497">MGAADGFTDSGELDGLTVYDNDGEKVGSVGRVYVDDDTGKPDWVTVKTGMFGMKESFVPLAGARRVGSDLHVAHPKESVKDAPRVDADAHLSVAEEEELYRHYGLSRKSGNTGENRSAGADAPTVAGTGAMGAAGAAGAAGAGRGTGTAPTAKATGKATTTGTSAGMAGAGTTGAAGMAGAGSGTGRHRDTDASTTARPMAGAGAGTSRSADMSGREEMIRSEEQLHVGKEEYESGKARLHKYVVTEEVTRTVPVSHEEVRVVREPLQPGEKTTGTTDFGEQDVEVTLHAERATVRKEAVPVERVRLETNRVTEQKEVSAEIRKEKIDYADGTEMGKGKDAGGEFGQGRRR</sequence>
<dbReference type="PANTHER" id="PTHR38463">
    <property type="entry name" value="STRESS RESPONSE PROTEIN YSNF"/>
    <property type="match status" value="1"/>
</dbReference>
<dbReference type="InterPro" id="IPR011033">
    <property type="entry name" value="PRC_barrel-like_sf"/>
</dbReference>
<accession>A0A7K3R2T1</accession>
<feature type="compositionally biased region" description="Low complexity" evidence="1">
    <location>
        <begin position="147"/>
        <end position="167"/>
    </location>
</feature>